<dbReference type="PANTHER" id="PTHR33297">
    <property type="entry name" value="AMASTIN-LIKE SURFACE PROTEIN-LIKE PROTEIN-RELATED"/>
    <property type="match status" value="1"/>
</dbReference>
<dbReference type="VEuPathDB" id="TriTrypDB:LmxM.08.0850"/>
<keyword evidence="1" id="KW-0472">Membrane</keyword>
<keyword evidence="1" id="KW-1133">Transmembrane helix</keyword>
<dbReference type="Pfam" id="PF07344">
    <property type="entry name" value="Amastin"/>
    <property type="match status" value="1"/>
</dbReference>
<keyword evidence="3" id="KW-1185">Reference proteome</keyword>
<dbReference type="PhylomeDB" id="E9AMF9"/>
<keyword evidence="1" id="KW-0812">Transmembrane</keyword>
<sequence>MACRFGMVLYVISQFLAFLFVLVATPIDMFRPKGTSRFGNTDCLTLWGEKKHCYSTVYDQKSSTIWANCPQRGLQFLVAAVLAVISIFVYGLAFILGFIMLFCCFCLRWVCLTLNIVGFGTLSVVWALMVVVYYTDDGTPCPRLSQKYHFGAGFALFLSTWVRDIFSILYLLVTFNATDPHRNKTPKDAKQQ</sequence>
<dbReference type="Proteomes" id="UP000007259">
    <property type="component" value="Chromosome 8"/>
</dbReference>
<evidence type="ECO:0000313" key="2">
    <source>
        <dbReference type="EMBL" id="CBZ24114.1"/>
    </source>
</evidence>
<dbReference type="GeneID" id="13447296"/>
<name>E9AMF9_LEIMU</name>
<feature type="transmembrane region" description="Helical" evidence="1">
    <location>
        <begin position="154"/>
        <end position="175"/>
    </location>
</feature>
<protein>
    <submittedName>
        <fullName evidence="2">Amastin-like protein</fullName>
    </submittedName>
</protein>
<feature type="transmembrane region" description="Helical" evidence="1">
    <location>
        <begin position="76"/>
        <end position="102"/>
    </location>
</feature>
<feature type="transmembrane region" description="Helical" evidence="1">
    <location>
        <begin position="109"/>
        <end position="134"/>
    </location>
</feature>
<dbReference type="InterPro" id="IPR009944">
    <property type="entry name" value="Amastin"/>
</dbReference>
<gene>
    <name evidence="2" type="ORF">LMXM_08_0850</name>
</gene>
<dbReference type="PANTHER" id="PTHR33297:SF4">
    <property type="entry name" value="AMASTIN"/>
    <property type="match status" value="1"/>
</dbReference>
<dbReference type="OMA" id="STWCRDI"/>
<reference evidence="2 3" key="1">
    <citation type="journal article" date="2011" name="Genome Res.">
        <title>Chromosome and gene copy number variation allow major structural change between species and strains of Leishmania.</title>
        <authorList>
            <person name="Rogers M.B."/>
            <person name="Hilley J.D."/>
            <person name="Dickens N.J."/>
            <person name="Wilkes J."/>
            <person name="Bates P.A."/>
            <person name="Depledge D.P."/>
            <person name="Harris D."/>
            <person name="Her Y."/>
            <person name="Herzyk P."/>
            <person name="Imamura H."/>
            <person name="Otto T.D."/>
            <person name="Sanders M."/>
            <person name="Seeger K."/>
            <person name="Dujardin J.C."/>
            <person name="Berriman M."/>
            <person name="Smith D.F."/>
            <person name="Hertz-Fowler C."/>
            <person name="Mottram J.C."/>
        </authorList>
    </citation>
    <scope>NUCLEOTIDE SEQUENCE [LARGE SCALE GENOMIC DNA]</scope>
    <source>
        <strain evidence="2 3">MHOM/GT/2001/U1103</strain>
    </source>
</reference>
<feature type="transmembrane region" description="Helical" evidence="1">
    <location>
        <begin position="7"/>
        <end position="27"/>
    </location>
</feature>
<proteinExistence type="predicted"/>
<dbReference type="EMBL" id="FR799561">
    <property type="protein sequence ID" value="CBZ24114.1"/>
    <property type="molecule type" value="Genomic_DNA"/>
</dbReference>
<accession>E9AMF9</accession>
<dbReference type="KEGG" id="lmi:LMXM_08_0850"/>
<dbReference type="AlphaFoldDB" id="E9AMF9"/>
<organism evidence="2 3">
    <name type="scientific">Leishmania mexicana (strain MHOM/GT/2001/U1103)</name>
    <dbReference type="NCBI Taxonomy" id="929439"/>
    <lineage>
        <taxon>Eukaryota</taxon>
        <taxon>Discoba</taxon>
        <taxon>Euglenozoa</taxon>
        <taxon>Kinetoplastea</taxon>
        <taxon>Metakinetoplastina</taxon>
        <taxon>Trypanosomatida</taxon>
        <taxon>Trypanosomatidae</taxon>
        <taxon>Leishmaniinae</taxon>
        <taxon>Leishmania</taxon>
    </lineage>
</organism>
<evidence type="ECO:0000256" key="1">
    <source>
        <dbReference type="SAM" id="Phobius"/>
    </source>
</evidence>
<dbReference type="RefSeq" id="XP_003872640.1">
    <property type="nucleotide sequence ID" value="XM_003872591.1"/>
</dbReference>
<evidence type="ECO:0000313" key="3">
    <source>
        <dbReference type="Proteomes" id="UP000007259"/>
    </source>
</evidence>
<dbReference type="OrthoDB" id="264682at2759"/>